<feature type="domain" description="HTH luxR-type" evidence="2">
    <location>
        <begin position="210"/>
        <end position="258"/>
    </location>
</feature>
<dbReference type="InterPro" id="IPR016032">
    <property type="entry name" value="Sig_transdc_resp-reg_C-effctor"/>
</dbReference>
<keyword evidence="4" id="KW-1185">Reference proteome</keyword>
<sequence length="292" mass="31273">MNKQCTSAGLPAGGDTTSHDDPACVPDEFGEALADIRRLIDTAVDRYRAMSLRNQLIEPLEPGQATLREAIIEVIAAAERSLDVVISAEAARTEQLCADLQSLLLAMGKQCRVRVLVNQAMLDQRLGDERRGEGCPMDIRVASVPFLEAVIADGRAAVMRTDRGGQTSLVRAKVVTDALLALFGSAWRTAAPLGTESGLDRPEGSRHAGRILRRLYAGVTDEVAARELRISVRTYRRYVAEILDSLGTKSRFQAGVLAADAGLLSVRPPAGRDGAVGRALPGPAHPFGRSQP</sequence>
<organism evidence="3 4">
    <name type="scientific">Streptomyces genisteinicus</name>
    <dbReference type="NCBI Taxonomy" id="2768068"/>
    <lineage>
        <taxon>Bacteria</taxon>
        <taxon>Bacillati</taxon>
        <taxon>Actinomycetota</taxon>
        <taxon>Actinomycetes</taxon>
        <taxon>Kitasatosporales</taxon>
        <taxon>Streptomycetaceae</taxon>
        <taxon>Streptomyces</taxon>
    </lineage>
</organism>
<name>A0A7H0HVB0_9ACTN</name>
<dbReference type="GO" id="GO:0003677">
    <property type="term" value="F:DNA binding"/>
    <property type="evidence" value="ECO:0007669"/>
    <property type="project" value="InterPro"/>
</dbReference>
<proteinExistence type="predicted"/>
<dbReference type="KEGG" id="sgj:IAG43_17200"/>
<dbReference type="SUPFAM" id="SSF46894">
    <property type="entry name" value="C-terminal effector domain of the bipartite response regulators"/>
    <property type="match status" value="1"/>
</dbReference>
<evidence type="ECO:0000256" key="1">
    <source>
        <dbReference type="SAM" id="MobiDB-lite"/>
    </source>
</evidence>
<evidence type="ECO:0000313" key="3">
    <source>
        <dbReference type="EMBL" id="QNP64476.1"/>
    </source>
</evidence>
<protein>
    <submittedName>
        <fullName evidence="3">LuxR family transcriptional regulator</fullName>
    </submittedName>
</protein>
<dbReference type="Proteomes" id="UP000516230">
    <property type="component" value="Chromosome"/>
</dbReference>
<evidence type="ECO:0000313" key="4">
    <source>
        <dbReference type="Proteomes" id="UP000516230"/>
    </source>
</evidence>
<reference evidence="3 4" key="1">
    <citation type="submission" date="2020-08" db="EMBL/GenBank/DDBJ databases">
        <title>A novel species.</title>
        <authorList>
            <person name="Gao J."/>
        </authorList>
    </citation>
    <scope>NUCLEOTIDE SEQUENCE [LARGE SCALE GENOMIC DNA]</scope>
    <source>
        <strain evidence="3 4">CRPJ-33</strain>
    </source>
</reference>
<dbReference type="AlphaFoldDB" id="A0A7H0HVB0"/>
<feature type="region of interest" description="Disordered" evidence="1">
    <location>
        <begin position="1"/>
        <end position="22"/>
    </location>
</feature>
<gene>
    <name evidence="3" type="ORF">IAG43_17200</name>
</gene>
<dbReference type="Gene3D" id="1.10.10.10">
    <property type="entry name" value="Winged helix-like DNA-binding domain superfamily/Winged helix DNA-binding domain"/>
    <property type="match status" value="1"/>
</dbReference>
<dbReference type="SMART" id="SM00421">
    <property type="entry name" value="HTH_LUXR"/>
    <property type="match status" value="1"/>
</dbReference>
<dbReference type="InterPro" id="IPR036388">
    <property type="entry name" value="WH-like_DNA-bd_sf"/>
</dbReference>
<dbReference type="InterPro" id="IPR000792">
    <property type="entry name" value="Tscrpt_reg_LuxR_C"/>
</dbReference>
<dbReference type="RefSeq" id="WP_187741609.1">
    <property type="nucleotide sequence ID" value="NZ_CP060825.1"/>
</dbReference>
<accession>A0A7H0HVB0</accession>
<evidence type="ECO:0000259" key="2">
    <source>
        <dbReference type="SMART" id="SM00421"/>
    </source>
</evidence>
<dbReference type="EMBL" id="CP060825">
    <property type="protein sequence ID" value="QNP64476.1"/>
    <property type="molecule type" value="Genomic_DNA"/>
</dbReference>
<dbReference type="GO" id="GO:0006355">
    <property type="term" value="P:regulation of DNA-templated transcription"/>
    <property type="evidence" value="ECO:0007669"/>
    <property type="project" value="InterPro"/>
</dbReference>